<accession>A0ABQ6Z2P5</accession>
<dbReference type="Proteomes" id="UP000782705">
    <property type="component" value="Unassembled WGS sequence"/>
</dbReference>
<evidence type="ECO:0000313" key="1">
    <source>
        <dbReference type="EMBL" id="KAF1306034.1"/>
    </source>
</evidence>
<name>A0ABQ6Z2P5_9ENTE</name>
<keyword evidence="2" id="KW-1185">Reference proteome</keyword>
<gene>
    <name evidence="1" type="ORF">BAU17_03455</name>
</gene>
<organism evidence="1 2">
    <name type="scientific">Candidatus Enterococcus willemsii</name>
    <dbReference type="NCBI Taxonomy" id="1857215"/>
    <lineage>
        <taxon>Bacteria</taxon>
        <taxon>Bacillati</taxon>
        <taxon>Bacillota</taxon>
        <taxon>Bacilli</taxon>
        <taxon>Lactobacillales</taxon>
        <taxon>Enterococcaceae</taxon>
        <taxon>Enterococcus</taxon>
    </lineage>
</organism>
<evidence type="ECO:0000313" key="2">
    <source>
        <dbReference type="Proteomes" id="UP000782705"/>
    </source>
</evidence>
<comment type="caution">
    <text evidence="1">The sequence shown here is derived from an EMBL/GenBank/DDBJ whole genome shotgun (WGS) entry which is preliminary data.</text>
</comment>
<dbReference type="EMBL" id="MAEL01000004">
    <property type="protein sequence ID" value="KAF1306034.1"/>
    <property type="molecule type" value="Genomic_DNA"/>
</dbReference>
<protein>
    <submittedName>
        <fullName evidence="1">Uncharacterized protein</fullName>
    </submittedName>
</protein>
<proteinExistence type="predicted"/>
<sequence length="95" mass="10887">MSEFVNPMTFKELKNLVQELEKQQIPEDTKIFLDTGWDSLQEILPGAIHLKEAQQFQVQDVLTKETFGGYSLIEKAEKTQAEGASERVIVIENLY</sequence>
<dbReference type="RefSeq" id="WP_161900933.1">
    <property type="nucleotide sequence ID" value="NZ_MAEL01000004.1"/>
</dbReference>
<reference evidence="1 2" key="1">
    <citation type="submission" date="2016-06" db="EMBL/GenBank/DDBJ databases">
        <title>Four novel species of enterococci isolated from chicken manure.</title>
        <authorList>
            <person name="Van Tyne D."/>
        </authorList>
    </citation>
    <scope>NUCLEOTIDE SEQUENCE [LARGE SCALE GENOMIC DNA]</scope>
    <source>
        <strain evidence="1 2">CU12B</strain>
    </source>
</reference>